<evidence type="ECO:0000313" key="4">
    <source>
        <dbReference type="RefSeq" id="XP_016771533.1"/>
    </source>
</evidence>
<sequence>MMSDIIASEFTNTHNAIDSKIMGFLNPIMHHHDLLQSYVRALAENISNSKQSEEESDSNFSKISSSLEFYPNTESTDNKQNYINNDKKKKKDKKQQKENKSNKLSIESEMNIQKKKK</sequence>
<gene>
    <name evidence="4" type="primary">LOC107964012</name>
</gene>
<name>A0A7M7M5G2_APIME</name>
<reference evidence="3" key="3">
    <citation type="submission" date="2025-05" db="UniProtKB">
        <authorList>
            <consortium name="RefSeq"/>
        </authorList>
    </citation>
    <scope>NUCLEOTIDE SEQUENCE [LARGE SCALE GENOMIC DNA]</scope>
    <source>
        <strain evidence="3">DH4</strain>
    </source>
</reference>
<organism evidence="2">
    <name type="scientific">Apis mellifera</name>
    <name type="common">Honeybee</name>
    <dbReference type="NCBI Taxonomy" id="7460"/>
    <lineage>
        <taxon>Eukaryota</taxon>
        <taxon>Metazoa</taxon>
        <taxon>Ecdysozoa</taxon>
        <taxon>Arthropoda</taxon>
        <taxon>Hexapoda</taxon>
        <taxon>Insecta</taxon>
        <taxon>Pterygota</taxon>
        <taxon>Neoptera</taxon>
        <taxon>Endopterygota</taxon>
        <taxon>Hymenoptera</taxon>
        <taxon>Apocrita</taxon>
        <taxon>Aculeata</taxon>
        <taxon>Apoidea</taxon>
        <taxon>Anthophila</taxon>
        <taxon>Apidae</taxon>
        <taxon>Apis</taxon>
    </lineage>
</organism>
<protein>
    <submittedName>
        <fullName evidence="4">Nucleolar protein 58-like</fullName>
    </submittedName>
</protein>
<dbReference type="KEGG" id="ame:107964012"/>
<evidence type="ECO:0000313" key="2">
    <source>
        <dbReference type="EnsemblMetazoa" id="XP_016771533"/>
    </source>
</evidence>
<dbReference type="RefSeq" id="XP_016771533.1">
    <property type="nucleotide sequence ID" value="XM_016916044.2"/>
</dbReference>
<accession>A0A7M7M5G2</accession>
<reference evidence="2" key="1">
    <citation type="submission" date="2021-01" db="UniProtKB">
        <authorList>
            <consortium name="EnsemblMetazoa"/>
        </authorList>
    </citation>
    <scope>IDENTIFICATION</scope>
    <source>
        <strain evidence="2">DH4</strain>
    </source>
</reference>
<accession>A0A8B7KRJ4</accession>
<evidence type="ECO:0000313" key="3">
    <source>
        <dbReference type="Proteomes" id="UP000005203"/>
    </source>
</evidence>
<keyword evidence="3" id="KW-1185">Reference proteome</keyword>
<dbReference type="AlphaFoldDB" id="A0A7M7M5G2"/>
<dbReference type="OrthoDB" id="7601167at2759"/>
<feature type="compositionally biased region" description="Polar residues" evidence="1">
    <location>
        <begin position="58"/>
        <end position="75"/>
    </location>
</feature>
<proteinExistence type="predicted"/>
<evidence type="ECO:0000256" key="1">
    <source>
        <dbReference type="SAM" id="MobiDB-lite"/>
    </source>
</evidence>
<feature type="region of interest" description="Disordered" evidence="1">
    <location>
        <begin position="48"/>
        <end position="117"/>
    </location>
</feature>
<dbReference type="EnsemblMetazoa" id="XM_016916044">
    <property type="protein sequence ID" value="XP_016771533"/>
    <property type="gene ID" value="LOC107964012"/>
</dbReference>
<dbReference type="Proteomes" id="UP000005203">
    <property type="component" value="Linkage group LG1"/>
</dbReference>
<dbReference type="GeneID" id="107964012"/>
<reference evidence="4" key="2">
    <citation type="submission" date="2025-04" db="UniProtKB">
        <authorList>
            <consortium name="RefSeq"/>
        </authorList>
    </citation>
    <scope>IDENTIFICATION</scope>
    <source>
        <strain evidence="4">DH4</strain>
        <tissue evidence="4">Whole body</tissue>
    </source>
</reference>